<keyword evidence="1" id="KW-1003">Cell membrane</keyword>
<organism evidence="2 3">
    <name type="scientific">Streptococcus gallolyticus</name>
    <dbReference type="NCBI Taxonomy" id="315405"/>
    <lineage>
        <taxon>Bacteria</taxon>
        <taxon>Bacillati</taxon>
        <taxon>Bacillota</taxon>
        <taxon>Bacilli</taxon>
        <taxon>Lactobacillales</taxon>
        <taxon>Streptococcaceae</taxon>
        <taxon>Streptococcus</taxon>
    </lineage>
</organism>
<dbReference type="PANTHER" id="PTHR33383">
    <property type="entry name" value="MEMBRANE PROTEIN INSERTION EFFICIENCY FACTOR-RELATED"/>
    <property type="match status" value="1"/>
</dbReference>
<dbReference type="InterPro" id="IPR002696">
    <property type="entry name" value="Membr_insert_effic_factor_YidD"/>
</dbReference>
<evidence type="ECO:0000313" key="3">
    <source>
        <dbReference type="Proteomes" id="UP000027584"/>
    </source>
</evidence>
<accession>A0A060RHG2</accession>
<protein>
    <recommendedName>
        <fullName evidence="1">Putative membrane protein insertion efficiency factor</fullName>
    </recommendedName>
</protein>
<keyword evidence="1" id="KW-0472">Membrane</keyword>
<comment type="similarity">
    <text evidence="1">Belongs to the UPF0161 family.</text>
</comment>
<dbReference type="AlphaFoldDB" id="A0A060RHG2"/>
<proteinExistence type="inferred from homology"/>
<dbReference type="NCBIfam" id="TIGR00278">
    <property type="entry name" value="membrane protein insertion efficiency factor YidD"/>
    <property type="match status" value="1"/>
</dbReference>
<comment type="caution">
    <text evidence="2">The sequence shown here is derived from an EMBL/GenBank/DDBJ whole genome shotgun (WGS) entry which is preliminary data.</text>
</comment>
<dbReference type="Proteomes" id="UP000027584">
    <property type="component" value="Unassembled WGS sequence"/>
</dbReference>
<dbReference type="PANTHER" id="PTHR33383:SF1">
    <property type="entry name" value="MEMBRANE PROTEIN INSERTION EFFICIENCY FACTOR-RELATED"/>
    <property type="match status" value="1"/>
</dbReference>
<comment type="function">
    <text evidence="1">Could be involved in insertion of integral membrane proteins into the membrane.</text>
</comment>
<dbReference type="SMART" id="SM01234">
    <property type="entry name" value="Haemolytic"/>
    <property type="match status" value="1"/>
</dbReference>
<dbReference type="EMBL" id="CCBC010000146">
    <property type="protein sequence ID" value="CDO17983.1"/>
    <property type="molecule type" value="Genomic_DNA"/>
</dbReference>
<comment type="subcellular location">
    <subcellularLocation>
        <location evidence="1">Cell membrane</location>
        <topology evidence="1">Peripheral membrane protein</topology>
        <orientation evidence="1">Cytoplasmic side</orientation>
    </subcellularLocation>
</comment>
<evidence type="ECO:0000256" key="1">
    <source>
        <dbReference type="HAMAP-Rule" id="MF_00386"/>
    </source>
</evidence>
<evidence type="ECO:0000313" key="2">
    <source>
        <dbReference type="EMBL" id="CDO17983.1"/>
    </source>
</evidence>
<sequence length="87" mass="10034">MMKKSLIALVKWYQKRISPMSPPSCRYRPTCSNYMIGAIEKHGLKGALMGIARILRCHPFVTGGDDPVPDYFTLRRNKDFRTKKEES</sequence>
<dbReference type="HAMAP" id="MF_00386">
    <property type="entry name" value="UPF0161_YidD"/>
    <property type="match status" value="1"/>
</dbReference>
<dbReference type="Pfam" id="PF01809">
    <property type="entry name" value="YidD"/>
    <property type="match status" value="1"/>
</dbReference>
<dbReference type="GO" id="GO:0005886">
    <property type="term" value="C:plasma membrane"/>
    <property type="evidence" value="ECO:0007669"/>
    <property type="project" value="UniProtKB-SubCell"/>
</dbReference>
<reference evidence="2 3" key="1">
    <citation type="submission" date="2014-02" db="EMBL/GenBank/DDBJ databases">
        <authorList>
            <person name="Manrique M."/>
        </authorList>
    </citation>
    <scope>NUCLEOTIDE SEQUENCE [LARGE SCALE GENOMIC DNA]</scope>
    <source>
        <strain evidence="2 3">LMG17956</strain>
    </source>
</reference>
<reference evidence="2 3" key="2">
    <citation type="submission" date="2014-05" db="EMBL/GenBank/DDBJ databases">
        <title>Genome sequence of Streptococcus gallolyticus.</title>
        <authorList>
            <person name="Del Campo R."/>
        </authorList>
    </citation>
    <scope>NUCLEOTIDE SEQUENCE [LARGE SCALE GENOMIC DNA]</scope>
    <source>
        <strain evidence="2 3">LMG17956</strain>
    </source>
</reference>
<gene>
    <name evidence="2" type="ORF">BN963_SGAL_01178</name>
</gene>
<name>A0A060RHG2_9STRE</name>